<proteinExistence type="predicted"/>
<evidence type="ECO:0000313" key="2">
    <source>
        <dbReference type="Proteomes" id="UP001165064"/>
    </source>
</evidence>
<dbReference type="Proteomes" id="UP001165064">
    <property type="component" value="Unassembled WGS sequence"/>
</dbReference>
<sequence>MSLPLSSKSIKDWSLGLFFLSCVVILWVLSSFLLNTIFVSSNAYLKPFFITWVNTAAFSFYFIPYYLEQRTLLKKQRAKLESSITGASVSGAGTGDSLVRTISRTLSVSSNLLGNVSNDVNDDGIIDHTNVEDDDSALYEHIPVPDYGSQHSSLDEETLIPAKLPKLSTRQTMQLAFWFSLLWFLSNFLNNSSLIFTSVSSQTILSSTSSLFTIVVGYLFSVEKITLVKLISIGLSFIGVVLVTNNDDPSASLTPKQIWLGNLLALAGALCYGVYSILLKLRVKDDSRMDMRLFFGFVGVFNTLLLWPLLLILHFTGLEKFELPGSKEIYFIVLLNCFMSFLADYLWARAMLLTSPLTVTVGLSLTIPVAMVLEFIIKRQINSWVYMLGAFLICFSFYYINKSEQLDDAENHDS</sequence>
<gene>
    <name evidence="1" type="ORF">Amon02_000873100</name>
</gene>
<reference evidence="1" key="1">
    <citation type="submission" date="2023-04" db="EMBL/GenBank/DDBJ databases">
        <title>Ambrosiozyma monospora NBRC 10751.</title>
        <authorList>
            <person name="Ichikawa N."/>
            <person name="Sato H."/>
            <person name="Tonouchi N."/>
        </authorList>
    </citation>
    <scope>NUCLEOTIDE SEQUENCE</scope>
    <source>
        <strain evidence="1">NBRC 10751</strain>
    </source>
</reference>
<evidence type="ECO:0000313" key="1">
    <source>
        <dbReference type="EMBL" id="GME90558.1"/>
    </source>
</evidence>
<protein>
    <submittedName>
        <fullName evidence="1">Unnamed protein product</fullName>
    </submittedName>
</protein>
<comment type="caution">
    <text evidence="1">The sequence shown here is derived from an EMBL/GenBank/DDBJ whole genome shotgun (WGS) entry which is preliminary data.</text>
</comment>
<accession>A0ACB5TKY3</accession>
<organism evidence="1 2">
    <name type="scientific">Ambrosiozyma monospora</name>
    <name type="common">Yeast</name>
    <name type="synonym">Endomycopsis monosporus</name>
    <dbReference type="NCBI Taxonomy" id="43982"/>
    <lineage>
        <taxon>Eukaryota</taxon>
        <taxon>Fungi</taxon>
        <taxon>Dikarya</taxon>
        <taxon>Ascomycota</taxon>
        <taxon>Saccharomycotina</taxon>
        <taxon>Pichiomycetes</taxon>
        <taxon>Pichiales</taxon>
        <taxon>Pichiaceae</taxon>
        <taxon>Ambrosiozyma</taxon>
    </lineage>
</organism>
<name>A0ACB5TKY3_AMBMO</name>
<keyword evidence="2" id="KW-1185">Reference proteome</keyword>
<dbReference type="EMBL" id="BSXS01007857">
    <property type="protein sequence ID" value="GME90558.1"/>
    <property type="molecule type" value="Genomic_DNA"/>
</dbReference>